<evidence type="ECO:0000313" key="2">
    <source>
        <dbReference type="Proteomes" id="UP000199504"/>
    </source>
</evidence>
<dbReference type="RefSeq" id="WP_091614689.1">
    <property type="nucleotide sequence ID" value="NZ_FMCX01000010.1"/>
</dbReference>
<protein>
    <submittedName>
        <fullName evidence="1">Uncharacterized protein</fullName>
    </submittedName>
</protein>
<accession>A0A1C5AHN7</accession>
<name>A0A1C5AHN7_9ACTN</name>
<gene>
    <name evidence="1" type="ORF">GA0070564_110136</name>
</gene>
<keyword evidence="2" id="KW-1185">Reference proteome</keyword>
<proteinExistence type="predicted"/>
<organism evidence="1 2">
    <name type="scientific">Micromonospora mirobrigensis</name>
    <dbReference type="NCBI Taxonomy" id="262898"/>
    <lineage>
        <taxon>Bacteria</taxon>
        <taxon>Bacillati</taxon>
        <taxon>Actinomycetota</taxon>
        <taxon>Actinomycetes</taxon>
        <taxon>Micromonosporales</taxon>
        <taxon>Micromonosporaceae</taxon>
        <taxon>Micromonospora</taxon>
    </lineage>
</organism>
<sequence length="103" mass="11807">MAADYYYADAENGDHVDDPSEDALLMLIDELNHNDNTFVTINPADDDPAWYASISLLDDDTYEVERRDAHQRIHDLTTETDRGHIAKDLTIWLADRQYPNQPG</sequence>
<dbReference type="EMBL" id="FMCX01000010">
    <property type="protein sequence ID" value="SCF44748.1"/>
    <property type="molecule type" value="Genomic_DNA"/>
</dbReference>
<dbReference type="AlphaFoldDB" id="A0A1C5AHN7"/>
<dbReference type="OrthoDB" id="4206066at2"/>
<evidence type="ECO:0000313" key="1">
    <source>
        <dbReference type="EMBL" id="SCF44748.1"/>
    </source>
</evidence>
<reference evidence="2" key="1">
    <citation type="submission" date="2016-06" db="EMBL/GenBank/DDBJ databases">
        <authorList>
            <person name="Varghese N."/>
            <person name="Submissions Spin"/>
        </authorList>
    </citation>
    <scope>NUCLEOTIDE SEQUENCE [LARGE SCALE GENOMIC DNA]</scope>
    <source>
        <strain evidence="2">DSM 44830</strain>
    </source>
</reference>
<dbReference type="Proteomes" id="UP000199504">
    <property type="component" value="Unassembled WGS sequence"/>
</dbReference>